<dbReference type="PANTHER" id="PTHR30024">
    <property type="entry name" value="ALIPHATIC SULFONATES-BINDING PROTEIN-RELATED"/>
    <property type="match status" value="1"/>
</dbReference>
<evidence type="ECO:0000259" key="1">
    <source>
        <dbReference type="Pfam" id="PF09084"/>
    </source>
</evidence>
<dbReference type="PANTHER" id="PTHR30024:SF21">
    <property type="entry name" value="ABC TRANSPORTER SUBSTRATE-BINDING PROTEIN"/>
    <property type="match status" value="1"/>
</dbReference>
<feature type="domain" description="SsuA/THI5-like" evidence="1">
    <location>
        <begin position="36"/>
        <end position="228"/>
    </location>
</feature>
<dbReference type="eggNOG" id="COG0715">
    <property type="taxonomic scope" value="Bacteria"/>
</dbReference>
<evidence type="ECO:0000313" key="2">
    <source>
        <dbReference type="EMBL" id="ACO77058.1"/>
    </source>
</evidence>
<dbReference type="HOGENOM" id="CLU_028871_12_2_6"/>
<dbReference type="SUPFAM" id="SSF53850">
    <property type="entry name" value="Periplasmic binding protein-like II"/>
    <property type="match status" value="1"/>
</dbReference>
<dbReference type="Pfam" id="PF09084">
    <property type="entry name" value="NMT1"/>
    <property type="match status" value="1"/>
</dbReference>
<evidence type="ECO:0000313" key="3">
    <source>
        <dbReference type="Proteomes" id="UP000002424"/>
    </source>
</evidence>
<dbReference type="KEGG" id="avn:Avin_08130"/>
<accession>C1DMM8</accession>
<dbReference type="STRING" id="322710.Avin_08130"/>
<name>C1DMM8_AZOVD</name>
<dbReference type="EMBL" id="CP001157">
    <property type="protein sequence ID" value="ACO77058.1"/>
    <property type="molecule type" value="Genomic_DNA"/>
</dbReference>
<organism evidence="2 3">
    <name type="scientific">Azotobacter vinelandii (strain DJ / ATCC BAA-1303)</name>
    <dbReference type="NCBI Taxonomy" id="322710"/>
    <lineage>
        <taxon>Bacteria</taxon>
        <taxon>Pseudomonadati</taxon>
        <taxon>Pseudomonadota</taxon>
        <taxon>Gammaproteobacteria</taxon>
        <taxon>Pseudomonadales</taxon>
        <taxon>Pseudomonadaceae</taxon>
        <taxon>Azotobacter</taxon>
    </lineage>
</organism>
<dbReference type="InterPro" id="IPR015168">
    <property type="entry name" value="SsuA/THI5"/>
</dbReference>
<proteinExistence type="predicted"/>
<dbReference type="Gene3D" id="3.40.190.10">
    <property type="entry name" value="Periplasmic binding protein-like II"/>
    <property type="match status" value="2"/>
</dbReference>
<dbReference type="Proteomes" id="UP000002424">
    <property type="component" value="Chromosome"/>
</dbReference>
<reference evidence="2 3" key="1">
    <citation type="journal article" date="2009" name="J. Bacteriol.">
        <title>Genome sequence of Azotobacter vinelandii, an obligate aerobe specialized to support diverse anaerobic metabolic processes.</title>
        <authorList>
            <person name="Setubal J.C."/>
            <person name="dos Santos P."/>
            <person name="Goldman B.S."/>
            <person name="Ertesvag H."/>
            <person name="Espin G."/>
            <person name="Rubio L.M."/>
            <person name="Valla S."/>
            <person name="Almeida N.F."/>
            <person name="Balasubramanian D."/>
            <person name="Cromes L."/>
            <person name="Curatti L."/>
            <person name="Du Z."/>
            <person name="Godsy E."/>
            <person name="Goodner B."/>
            <person name="Hellner-Burris K."/>
            <person name="Hernandez J.A."/>
            <person name="Houmiel K."/>
            <person name="Imperial J."/>
            <person name="Kennedy C."/>
            <person name="Larson T.J."/>
            <person name="Latreille P."/>
            <person name="Ligon L.S."/>
            <person name="Lu J."/>
            <person name="Maerk M."/>
            <person name="Miller N.M."/>
            <person name="Norton S."/>
            <person name="O'Carroll I.P."/>
            <person name="Paulsen I."/>
            <person name="Raulfs E.C."/>
            <person name="Roemer R."/>
            <person name="Rosser J."/>
            <person name="Segura D."/>
            <person name="Slater S."/>
            <person name="Stricklin S.L."/>
            <person name="Studholme D.J."/>
            <person name="Sun J."/>
            <person name="Viana C.J."/>
            <person name="Wallin E."/>
            <person name="Wang B."/>
            <person name="Wheeler C."/>
            <person name="Zhu H."/>
            <person name="Dean D.R."/>
            <person name="Dixon R."/>
            <person name="Wood D."/>
        </authorList>
    </citation>
    <scope>NUCLEOTIDE SEQUENCE [LARGE SCALE GENOMIC DNA]</scope>
    <source>
        <strain evidence="3">DJ / ATCC BAA-1303</strain>
    </source>
</reference>
<dbReference type="AlphaFoldDB" id="C1DMM8"/>
<protein>
    <submittedName>
        <fullName evidence="2">ABC transporter, sulfate ester binding protein</fullName>
    </submittedName>
</protein>
<dbReference type="OrthoDB" id="9780180at2"/>
<keyword evidence="3" id="KW-1185">Reference proteome</keyword>
<dbReference type="EnsemblBacteria" id="ACO77058">
    <property type="protein sequence ID" value="ACO77058"/>
    <property type="gene ID" value="Avin_08130"/>
</dbReference>
<sequence>MREIRIAVPDLSAGAQPSGNGVVDVLREQRILEKEFAADGVEVRWNFFKGAGPAINESLANGQVDFAFLGDLGAIIGKSNGLDTRLLTAVTRNARMYLAVLPGSGIRTLGDLKGKRVAVFRGTAYQLSFDAALASQGLQERDLQVISLDASAANAALAAKQIDATWAGAGLIVLRQRGLAELPLNTDDLGGAGSVQSVLIGNGAFVDGHPELTARLVRAQQQAVAWLRNGENKQAYIELVSRLASYPSGLLQTDLADANFSERFSPALDRGFLAQLQASVDLALRQRLIRKGFDVQGWVDDRFLKQAVGQQSQ</sequence>
<gene>
    <name evidence="2" type="ordered locus">Avin_08130</name>
</gene>